<feature type="transmembrane region" description="Helical" evidence="1">
    <location>
        <begin position="136"/>
        <end position="159"/>
    </location>
</feature>
<dbReference type="Pfam" id="PF25085">
    <property type="entry name" value="DUF7802"/>
    <property type="match status" value="1"/>
</dbReference>
<evidence type="ECO:0000313" key="3">
    <source>
        <dbReference type="EMBL" id="CEG47846.1"/>
    </source>
</evidence>
<reference evidence="4" key="1">
    <citation type="submission" date="2014-09" db="EMBL/GenBank/DDBJ databases">
        <authorList>
            <person name="Sharma Rahul"/>
            <person name="Thines Marco"/>
        </authorList>
    </citation>
    <scope>NUCLEOTIDE SEQUENCE [LARGE SCALE GENOMIC DNA]</scope>
</reference>
<evidence type="ECO:0000313" key="4">
    <source>
        <dbReference type="Proteomes" id="UP000054928"/>
    </source>
</evidence>
<feature type="transmembrane region" description="Helical" evidence="1">
    <location>
        <begin position="171"/>
        <end position="194"/>
    </location>
</feature>
<keyword evidence="1" id="KW-1133">Transmembrane helix</keyword>
<feature type="transmembrane region" description="Helical" evidence="1">
    <location>
        <begin position="345"/>
        <end position="364"/>
    </location>
</feature>
<dbReference type="RefSeq" id="XP_024584215.1">
    <property type="nucleotide sequence ID" value="XM_024718858.1"/>
</dbReference>
<feature type="transmembrane region" description="Helical" evidence="1">
    <location>
        <begin position="91"/>
        <end position="116"/>
    </location>
</feature>
<feature type="domain" description="DUF7802" evidence="2">
    <location>
        <begin position="8"/>
        <end position="355"/>
    </location>
</feature>
<name>A0A0P1B1L9_PLAHL</name>
<organism evidence="3 4">
    <name type="scientific">Plasmopara halstedii</name>
    <name type="common">Downy mildew of sunflower</name>
    <dbReference type="NCBI Taxonomy" id="4781"/>
    <lineage>
        <taxon>Eukaryota</taxon>
        <taxon>Sar</taxon>
        <taxon>Stramenopiles</taxon>
        <taxon>Oomycota</taxon>
        <taxon>Peronosporomycetes</taxon>
        <taxon>Peronosporales</taxon>
        <taxon>Peronosporaceae</taxon>
        <taxon>Plasmopara</taxon>
    </lineage>
</organism>
<feature type="transmembrane region" description="Helical" evidence="1">
    <location>
        <begin position="253"/>
        <end position="272"/>
    </location>
</feature>
<dbReference type="OrthoDB" id="188749at2759"/>
<proteinExistence type="predicted"/>
<feature type="transmembrane region" description="Helical" evidence="1">
    <location>
        <begin position="206"/>
        <end position="223"/>
    </location>
</feature>
<dbReference type="InterPro" id="IPR056704">
    <property type="entry name" value="DUF7802"/>
</dbReference>
<dbReference type="PANTHER" id="PTHR35982">
    <property type="entry name" value="AGAP005361-PA"/>
    <property type="match status" value="1"/>
</dbReference>
<dbReference type="PANTHER" id="PTHR35982:SF1">
    <property type="entry name" value="SPIROCYCLASE, AVEC FAMILY"/>
    <property type="match status" value="1"/>
</dbReference>
<evidence type="ECO:0000259" key="2">
    <source>
        <dbReference type="Pfam" id="PF25085"/>
    </source>
</evidence>
<sequence>MEGATYLNFFILLLHVYSSGKRNATMLIAAILQVLIVELTFDDSDRWHAQALVMLVPSHVPLYTVLLRAQLYYMTFVATSRLRINPFLQPFAMGFLIIMLTFPFEMMGTKFLWWTWHDTDPLLHSRIMGIPCHVLFYYYFFAFAFLSVHHILCSTWLVDVKYSNVHWKSEWGYVLLMPFIATIFAMFFLILGYYGTVYFLKIDAQAMLFTLMGLSSLLAWLADRERDDTQIQKQLGPEDAYDSDWLNPSFDHAVNQMAFLLYAFLILLVLFIDPTEIVSLGLHQPLGNCLESESFYSHVGMQFHRKKYLCVHEFEEDYILCNYPVKQLLYEDMWYMICGRSYQNYPTYLMLSISSFLGINMLLIQADA</sequence>
<keyword evidence="4" id="KW-1185">Reference proteome</keyword>
<dbReference type="EMBL" id="CCYD01002864">
    <property type="protein sequence ID" value="CEG47846.1"/>
    <property type="molecule type" value="Genomic_DNA"/>
</dbReference>
<dbReference type="OMA" id="HASFACS"/>
<accession>A0A0P1B1L9</accession>
<keyword evidence="1" id="KW-0812">Transmembrane</keyword>
<dbReference type="Proteomes" id="UP000054928">
    <property type="component" value="Unassembled WGS sequence"/>
</dbReference>
<keyword evidence="1" id="KW-0472">Membrane</keyword>
<dbReference type="GeneID" id="36400231"/>
<dbReference type="AlphaFoldDB" id="A0A0P1B1L9"/>
<protein>
    <recommendedName>
        <fullName evidence="2">DUF7802 domain-containing protein</fullName>
    </recommendedName>
</protein>
<evidence type="ECO:0000256" key="1">
    <source>
        <dbReference type="SAM" id="Phobius"/>
    </source>
</evidence>